<proteinExistence type="predicted"/>
<evidence type="ECO:0000256" key="1">
    <source>
        <dbReference type="SAM" id="MobiDB-lite"/>
    </source>
</evidence>
<sequence>MSWDCRDNSSLSREAASPVEGDVVNGRSDQPQPSTSRGKAPLSASGQGNSPQPEIVFVVPSRPSLPFALGGNIDFQDEVIEAIRNLPESHSDSIKILMGSDSSQ</sequence>
<name>A0AAW2QHB9_SESRA</name>
<evidence type="ECO:0000313" key="2">
    <source>
        <dbReference type="EMBL" id="KAL0366970.1"/>
    </source>
</evidence>
<organism evidence="2">
    <name type="scientific">Sesamum radiatum</name>
    <name type="common">Black benniseed</name>
    <dbReference type="NCBI Taxonomy" id="300843"/>
    <lineage>
        <taxon>Eukaryota</taxon>
        <taxon>Viridiplantae</taxon>
        <taxon>Streptophyta</taxon>
        <taxon>Embryophyta</taxon>
        <taxon>Tracheophyta</taxon>
        <taxon>Spermatophyta</taxon>
        <taxon>Magnoliopsida</taxon>
        <taxon>eudicotyledons</taxon>
        <taxon>Gunneridae</taxon>
        <taxon>Pentapetalae</taxon>
        <taxon>asterids</taxon>
        <taxon>lamiids</taxon>
        <taxon>Lamiales</taxon>
        <taxon>Pedaliaceae</taxon>
        <taxon>Sesamum</taxon>
    </lineage>
</organism>
<dbReference type="EMBL" id="JACGWJ010000015">
    <property type="protein sequence ID" value="KAL0366970.1"/>
    <property type="molecule type" value="Genomic_DNA"/>
</dbReference>
<dbReference type="AlphaFoldDB" id="A0AAW2QHB9"/>
<protein>
    <submittedName>
        <fullName evidence="2">Uncharacterized protein</fullName>
    </submittedName>
</protein>
<feature type="compositionally biased region" description="Polar residues" evidence="1">
    <location>
        <begin position="27"/>
        <end position="37"/>
    </location>
</feature>
<gene>
    <name evidence="2" type="ORF">Sradi_3587100</name>
</gene>
<feature type="region of interest" description="Disordered" evidence="1">
    <location>
        <begin position="1"/>
        <end position="55"/>
    </location>
</feature>
<reference evidence="2" key="1">
    <citation type="submission" date="2020-06" db="EMBL/GenBank/DDBJ databases">
        <authorList>
            <person name="Li T."/>
            <person name="Hu X."/>
            <person name="Zhang T."/>
            <person name="Song X."/>
            <person name="Zhang H."/>
            <person name="Dai N."/>
            <person name="Sheng W."/>
            <person name="Hou X."/>
            <person name="Wei L."/>
        </authorList>
    </citation>
    <scope>NUCLEOTIDE SEQUENCE</scope>
    <source>
        <strain evidence="2">G02</strain>
        <tissue evidence="2">Leaf</tissue>
    </source>
</reference>
<reference evidence="2" key="2">
    <citation type="journal article" date="2024" name="Plant">
        <title>Genomic evolution and insights into agronomic trait innovations of Sesamum species.</title>
        <authorList>
            <person name="Miao H."/>
            <person name="Wang L."/>
            <person name="Qu L."/>
            <person name="Liu H."/>
            <person name="Sun Y."/>
            <person name="Le M."/>
            <person name="Wang Q."/>
            <person name="Wei S."/>
            <person name="Zheng Y."/>
            <person name="Lin W."/>
            <person name="Duan Y."/>
            <person name="Cao H."/>
            <person name="Xiong S."/>
            <person name="Wang X."/>
            <person name="Wei L."/>
            <person name="Li C."/>
            <person name="Ma Q."/>
            <person name="Ju M."/>
            <person name="Zhao R."/>
            <person name="Li G."/>
            <person name="Mu C."/>
            <person name="Tian Q."/>
            <person name="Mei H."/>
            <person name="Zhang T."/>
            <person name="Gao T."/>
            <person name="Zhang H."/>
        </authorList>
    </citation>
    <scope>NUCLEOTIDE SEQUENCE</scope>
    <source>
        <strain evidence="2">G02</strain>
    </source>
</reference>
<accession>A0AAW2QHB9</accession>
<comment type="caution">
    <text evidence="2">The sequence shown here is derived from an EMBL/GenBank/DDBJ whole genome shotgun (WGS) entry which is preliminary data.</text>
</comment>